<protein>
    <recommendedName>
        <fullName evidence="3">NADH dehydrogenase subunit 4L</fullName>
    </recommendedName>
</protein>
<accession>A0ABN7P7N8</accession>
<organism evidence="1 2">
    <name type="scientific">Timema podura</name>
    <name type="common">Walking stick</name>
    <dbReference type="NCBI Taxonomy" id="61482"/>
    <lineage>
        <taxon>Eukaryota</taxon>
        <taxon>Metazoa</taxon>
        <taxon>Ecdysozoa</taxon>
        <taxon>Arthropoda</taxon>
        <taxon>Hexapoda</taxon>
        <taxon>Insecta</taxon>
        <taxon>Pterygota</taxon>
        <taxon>Neoptera</taxon>
        <taxon>Polyneoptera</taxon>
        <taxon>Phasmatodea</taxon>
        <taxon>Timematodea</taxon>
        <taxon>Timematoidea</taxon>
        <taxon>Timematidae</taxon>
        <taxon>Timema</taxon>
    </lineage>
</organism>
<name>A0ABN7P7N8_TIMPD</name>
<keyword evidence="2" id="KW-1185">Reference proteome</keyword>
<evidence type="ECO:0000313" key="1">
    <source>
        <dbReference type="EMBL" id="CAG2062361.1"/>
    </source>
</evidence>
<sequence>MMATSAMLSMLLVGKRTNTRIMGNAMLSHQLCPKVLQSGAVLAPTDPTLFGAGNNNTKQT</sequence>
<comment type="caution">
    <text evidence="1">The sequence shown here is derived from an EMBL/GenBank/DDBJ whole genome shotgun (WGS) entry which is preliminary data.</text>
</comment>
<gene>
    <name evidence="1" type="ORF">TPAB3V08_LOCUS9312</name>
</gene>
<proteinExistence type="predicted"/>
<evidence type="ECO:0008006" key="3">
    <source>
        <dbReference type="Google" id="ProtNLM"/>
    </source>
</evidence>
<dbReference type="EMBL" id="CAJPIN010019896">
    <property type="protein sequence ID" value="CAG2062361.1"/>
    <property type="molecule type" value="Genomic_DNA"/>
</dbReference>
<reference evidence="1" key="1">
    <citation type="submission" date="2021-03" db="EMBL/GenBank/DDBJ databases">
        <authorList>
            <person name="Tran Van P."/>
        </authorList>
    </citation>
    <scope>NUCLEOTIDE SEQUENCE</scope>
</reference>
<dbReference type="Proteomes" id="UP001153148">
    <property type="component" value="Unassembled WGS sequence"/>
</dbReference>
<evidence type="ECO:0000313" key="2">
    <source>
        <dbReference type="Proteomes" id="UP001153148"/>
    </source>
</evidence>